<dbReference type="PROSITE" id="PS50213">
    <property type="entry name" value="FAS1"/>
    <property type="match status" value="2"/>
</dbReference>
<dbReference type="Proteomes" id="UP001209540">
    <property type="component" value="Unassembled WGS sequence"/>
</dbReference>
<dbReference type="AlphaFoldDB" id="A0AAD5K9T1"/>
<feature type="signal peptide" evidence="3">
    <location>
        <begin position="1"/>
        <end position="19"/>
    </location>
</feature>
<organism evidence="5 6">
    <name type="scientific">Phascolomyces articulosus</name>
    <dbReference type="NCBI Taxonomy" id="60185"/>
    <lineage>
        <taxon>Eukaryota</taxon>
        <taxon>Fungi</taxon>
        <taxon>Fungi incertae sedis</taxon>
        <taxon>Mucoromycota</taxon>
        <taxon>Mucoromycotina</taxon>
        <taxon>Mucoromycetes</taxon>
        <taxon>Mucorales</taxon>
        <taxon>Lichtheimiaceae</taxon>
        <taxon>Phascolomyces</taxon>
    </lineage>
</organism>
<evidence type="ECO:0000313" key="6">
    <source>
        <dbReference type="Proteomes" id="UP001209540"/>
    </source>
</evidence>
<feature type="domain" description="FAS1" evidence="4">
    <location>
        <begin position="30"/>
        <end position="180"/>
    </location>
</feature>
<keyword evidence="6" id="KW-1185">Reference proteome</keyword>
<dbReference type="Gene3D" id="2.30.180.10">
    <property type="entry name" value="FAS1 domain"/>
    <property type="match status" value="2"/>
</dbReference>
<evidence type="ECO:0000256" key="1">
    <source>
        <dbReference type="SAM" id="MobiDB-lite"/>
    </source>
</evidence>
<evidence type="ECO:0000256" key="3">
    <source>
        <dbReference type="SAM" id="SignalP"/>
    </source>
</evidence>
<dbReference type="EMBL" id="JAIXMP010000003">
    <property type="protein sequence ID" value="KAI9275682.1"/>
    <property type="molecule type" value="Genomic_DNA"/>
</dbReference>
<dbReference type="GO" id="GO:0005615">
    <property type="term" value="C:extracellular space"/>
    <property type="evidence" value="ECO:0007669"/>
    <property type="project" value="TreeGrafter"/>
</dbReference>
<dbReference type="Pfam" id="PF02469">
    <property type="entry name" value="Fasciclin"/>
    <property type="match status" value="2"/>
</dbReference>
<keyword evidence="3" id="KW-0732">Signal</keyword>
<evidence type="ECO:0000313" key="5">
    <source>
        <dbReference type="EMBL" id="KAI9275682.1"/>
    </source>
</evidence>
<keyword evidence="2" id="KW-1133">Transmembrane helix</keyword>
<gene>
    <name evidence="5" type="ORF">BDA99DRAFT_532642</name>
</gene>
<reference evidence="5" key="2">
    <citation type="submission" date="2023-02" db="EMBL/GenBank/DDBJ databases">
        <authorList>
            <consortium name="DOE Joint Genome Institute"/>
            <person name="Mondo S.J."/>
            <person name="Chang Y."/>
            <person name="Wang Y."/>
            <person name="Ahrendt S."/>
            <person name="Andreopoulos W."/>
            <person name="Barry K."/>
            <person name="Beard J."/>
            <person name="Benny G.L."/>
            <person name="Blankenship S."/>
            <person name="Bonito G."/>
            <person name="Cuomo C."/>
            <person name="Desiro A."/>
            <person name="Gervers K.A."/>
            <person name="Hundley H."/>
            <person name="Kuo A."/>
            <person name="LaButti K."/>
            <person name="Lang B.F."/>
            <person name="Lipzen A."/>
            <person name="O'Donnell K."/>
            <person name="Pangilinan J."/>
            <person name="Reynolds N."/>
            <person name="Sandor L."/>
            <person name="Smith M.W."/>
            <person name="Tsang A."/>
            <person name="Grigoriev I.V."/>
            <person name="Stajich J.E."/>
            <person name="Spatafora J.W."/>
        </authorList>
    </citation>
    <scope>NUCLEOTIDE SEQUENCE</scope>
    <source>
        <strain evidence="5">RSA 2281</strain>
    </source>
</reference>
<dbReference type="SMART" id="SM00554">
    <property type="entry name" value="FAS1"/>
    <property type="match status" value="2"/>
</dbReference>
<protein>
    <submittedName>
        <fullName evidence="5">FAS1 domain-containing protein</fullName>
    </submittedName>
</protein>
<dbReference type="PANTHER" id="PTHR10900:SF77">
    <property type="entry name" value="FI19380P1"/>
    <property type="match status" value="1"/>
</dbReference>
<feature type="compositionally biased region" description="Polar residues" evidence="1">
    <location>
        <begin position="333"/>
        <end position="342"/>
    </location>
</feature>
<dbReference type="InterPro" id="IPR000782">
    <property type="entry name" value="FAS1_domain"/>
</dbReference>
<sequence>MIHWSLLFYLSILLSGSLAYSSKPTPPNEQLSVWARLSTIGSKTLLKGLESNDYQVIEDALTQPNITFLLPRDSVLQSAISTGTLNFTRVNETIPQLLRHILPGTYPANSLLNGRQYILTNDSTHLPLAIGPRQQTNNNNNNDNDNDTLLQIDSGVVTANVIIRDIHCSNGIIHLIDQFLIPPMETLSTIETIPELETHEQLMKSLNLTSVVSGPNKTVLAPNDAAWAAANSSTMPYGTLVHNLKYQVIVGIYLSTSLFTSSPDMTITLNTQRRDSSLRFQRAPDNPDQLLVIGKSNSDVARVIRSDIITTQGVVHIVDKVLSADDGILYTSGASDSPNDASSDGGGPLAGVPANNPSDMPQDAFESRGIIVSNFINLTLLISTVLFSLHLL</sequence>
<dbReference type="InterPro" id="IPR050904">
    <property type="entry name" value="Adhesion/Biosynth-related"/>
</dbReference>
<dbReference type="InterPro" id="IPR036378">
    <property type="entry name" value="FAS1_dom_sf"/>
</dbReference>
<feature type="domain" description="FAS1" evidence="4">
    <location>
        <begin position="183"/>
        <end position="322"/>
    </location>
</feature>
<evidence type="ECO:0000259" key="4">
    <source>
        <dbReference type="PROSITE" id="PS50213"/>
    </source>
</evidence>
<feature type="transmembrane region" description="Helical" evidence="2">
    <location>
        <begin position="370"/>
        <end position="391"/>
    </location>
</feature>
<dbReference type="PANTHER" id="PTHR10900">
    <property type="entry name" value="PERIOSTIN-RELATED"/>
    <property type="match status" value="1"/>
</dbReference>
<dbReference type="SUPFAM" id="SSF82153">
    <property type="entry name" value="FAS1 domain"/>
    <property type="match status" value="2"/>
</dbReference>
<evidence type="ECO:0000256" key="2">
    <source>
        <dbReference type="SAM" id="Phobius"/>
    </source>
</evidence>
<keyword evidence="2" id="KW-0812">Transmembrane</keyword>
<name>A0AAD5K9T1_9FUNG</name>
<keyword evidence="2" id="KW-0472">Membrane</keyword>
<feature type="chain" id="PRO_5042261730" evidence="3">
    <location>
        <begin position="20"/>
        <end position="392"/>
    </location>
</feature>
<comment type="caution">
    <text evidence="5">The sequence shown here is derived from an EMBL/GenBank/DDBJ whole genome shotgun (WGS) entry which is preliminary data.</text>
</comment>
<proteinExistence type="predicted"/>
<feature type="region of interest" description="Disordered" evidence="1">
    <location>
        <begin position="333"/>
        <end position="360"/>
    </location>
</feature>
<accession>A0AAD5K9T1</accession>
<reference evidence="5" key="1">
    <citation type="journal article" date="2022" name="IScience">
        <title>Evolution of zygomycete secretomes and the origins of terrestrial fungal ecologies.</title>
        <authorList>
            <person name="Chang Y."/>
            <person name="Wang Y."/>
            <person name="Mondo S."/>
            <person name="Ahrendt S."/>
            <person name="Andreopoulos W."/>
            <person name="Barry K."/>
            <person name="Beard J."/>
            <person name="Benny G.L."/>
            <person name="Blankenship S."/>
            <person name="Bonito G."/>
            <person name="Cuomo C."/>
            <person name="Desiro A."/>
            <person name="Gervers K.A."/>
            <person name="Hundley H."/>
            <person name="Kuo A."/>
            <person name="LaButti K."/>
            <person name="Lang B.F."/>
            <person name="Lipzen A."/>
            <person name="O'Donnell K."/>
            <person name="Pangilinan J."/>
            <person name="Reynolds N."/>
            <person name="Sandor L."/>
            <person name="Smith M.E."/>
            <person name="Tsang A."/>
            <person name="Grigoriev I.V."/>
            <person name="Stajich J.E."/>
            <person name="Spatafora J.W."/>
        </authorList>
    </citation>
    <scope>NUCLEOTIDE SEQUENCE</scope>
    <source>
        <strain evidence="5">RSA 2281</strain>
    </source>
</reference>